<accession>A0A0G9MLP8</accession>
<dbReference type="InterPro" id="IPR017039">
    <property type="entry name" value="Virul_fac_BrkB"/>
</dbReference>
<dbReference type="NCBIfam" id="TIGR00765">
    <property type="entry name" value="yihY_not_rbn"/>
    <property type="match status" value="1"/>
</dbReference>
<dbReference type="RefSeq" id="WP_047006936.1">
    <property type="nucleotide sequence ID" value="NZ_CP018097.1"/>
</dbReference>
<evidence type="ECO:0000256" key="3">
    <source>
        <dbReference type="ARBA" id="ARBA00022692"/>
    </source>
</evidence>
<dbReference type="Proteomes" id="UP000053070">
    <property type="component" value="Unassembled WGS sequence"/>
</dbReference>
<keyword evidence="5" id="KW-0472">Membrane</keyword>
<proteinExistence type="predicted"/>
<dbReference type="GO" id="GO:0005886">
    <property type="term" value="C:plasma membrane"/>
    <property type="evidence" value="ECO:0007669"/>
    <property type="project" value="UniProtKB-SubCell"/>
</dbReference>
<evidence type="ECO:0000256" key="4">
    <source>
        <dbReference type="ARBA" id="ARBA00022989"/>
    </source>
</evidence>
<evidence type="ECO:0000256" key="2">
    <source>
        <dbReference type="ARBA" id="ARBA00022475"/>
    </source>
</evidence>
<comment type="subcellular location">
    <subcellularLocation>
        <location evidence="1">Cell membrane</location>
        <topology evidence="1">Multi-pass membrane protein</topology>
    </subcellularLocation>
</comment>
<evidence type="ECO:0000256" key="1">
    <source>
        <dbReference type="ARBA" id="ARBA00004651"/>
    </source>
</evidence>
<name>A0A0G9MLP8_9SPHN</name>
<dbReference type="STRING" id="502682.BMF35_a0703"/>
<dbReference type="EMBL" id="LBHC01000002">
    <property type="protein sequence ID" value="KLE31584.1"/>
    <property type="molecule type" value="Genomic_DNA"/>
</dbReference>
<dbReference type="PANTHER" id="PTHR30213">
    <property type="entry name" value="INNER MEMBRANE PROTEIN YHJD"/>
    <property type="match status" value="1"/>
</dbReference>
<dbReference type="OrthoDB" id="9781030at2"/>
<keyword evidence="4" id="KW-1133">Transmembrane helix</keyword>
<organism evidence="6 7">
    <name type="scientific">Aurantiacibacter gangjinensis</name>
    <dbReference type="NCBI Taxonomy" id="502682"/>
    <lineage>
        <taxon>Bacteria</taxon>
        <taxon>Pseudomonadati</taxon>
        <taxon>Pseudomonadota</taxon>
        <taxon>Alphaproteobacteria</taxon>
        <taxon>Sphingomonadales</taxon>
        <taxon>Erythrobacteraceae</taxon>
        <taxon>Aurantiacibacter</taxon>
    </lineage>
</organism>
<dbReference type="PATRIC" id="fig|502682.8.peg.1734"/>
<keyword evidence="3" id="KW-0812">Transmembrane</keyword>
<evidence type="ECO:0000256" key="5">
    <source>
        <dbReference type="ARBA" id="ARBA00023136"/>
    </source>
</evidence>
<evidence type="ECO:0000313" key="7">
    <source>
        <dbReference type="Proteomes" id="UP000053070"/>
    </source>
</evidence>
<comment type="caution">
    <text evidence="6">The sequence shown here is derived from an EMBL/GenBank/DDBJ whole genome shotgun (WGS) entry which is preliminary data.</text>
</comment>
<dbReference type="AlphaFoldDB" id="A0A0G9MLP8"/>
<dbReference type="KEGG" id="egn:BMF35_a0703"/>
<reference evidence="6 7" key="1">
    <citation type="submission" date="2015-04" db="EMBL/GenBank/DDBJ databases">
        <title>The draft genome sequence of Erythrobacr gangjinensis K7-2.</title>
        <authorList>
            <person name="Zhuang L."/>
            <person name="Liu Y."/>
            <person name="Shao Z."/>
        </authorList>
    </citation>
    <scope>NUCLEOTIDE SEQUENCE [LARGE SCALE GENOMIC DNA]</scope>
    <source>
        <strain evidence="6 7">K7-2</strain>
    </source>
</reference>
<keyword evidence="2" id="KW-1003">Cell membrane</keyword>
<dbReference type="PIRSF" id="PIRSF035875">
    <property type="entry name" value="RNase_BN"/>
    <property type="match status" value="1"/>
</dbReference>
<gene>
    <name evidence="6" type="ORF">AAW01_08485</name>
</gene>
<dbReference type="PANTHER" id="PTHR30213:SF0">
    <property type="entry name" value="UPF0761 MEMBRANE PROTEIN YIHY"/>
    <property type="match status" value="1"/>
</dbReference>
<sequence length="266" mass="27163">MALISDTKAAWAKATDNDLSVLAAGVAYFAFLSFVPLLAASVLSYGLVADPQTVANHIGAMAQNLPDSAATLIGDQLEAVVETSSGTKGLALLLALALALISARSSATALVRAIAIAFGDEGRRGFVRANLFAVTIVIGVIVGAGLLVAGMGFVTAFAERIGLGALSRVATLLMLVAIFTAGIAALIRRAPPSIAPSWRAAMQGAFVAAAGIVAFTAAFGFYVANFGSYNATYGSLGAVIVLLTWLYLSAYVLLLGAQFTAVRRCA</sequence>
<dbReference type="Pfam" id="PF03631">
    <property type="entry name" value="Virul_fac_BrkB"/>
    <property type="match status" value="1"/>
</dbReference>
<protein>
    <submittedName>
        <fullName evidence="6">Uncharacterized protein</fullName>
    </submittedName>
</protein>
<evidence type="ECO:0000313" key="6">
    <source>
        <dbReference type="EMBL" id="KLE31584.1"/>
    </source>
</evidence>
<keyword evidence="7" id="KW-1185">Reference proteome</keyword>